<name>A0A6D2JNU9_9BRAS</name>
<sequence>MHSASEPERMEEEEQPREGGGGSNSLKRKFSEIDGDQTPDCSSSPMMIDSNGSYESKVYEVAKERNTIALLETATDKSQIVNMIVKGMRSSNAAKRLIIFLAPTVNLVKQQCCEIKANVNLKVEEYFGAKGVDKWTSQRWEEELSKHDVMVMTPQILLDALRSSFMQLEMVHLLVIDECYRTTGNHPYARLMKEFYHKSTDKPKIFGLTASGFVRKDQVFELESLLDSKIFNHEEQKGVEIFATTVKEGPIFYDPSPFSTLELKEKLETLKLKFGASLSRLQEMEKDRFPDMEDKFQTYRKRLSIDYSEILHCLDNL</sequence>
<dbReference type="OrthoDB" id="6513042at2759"/>
<evidence type="ECO:0000256" key="1">
    <source>
        <dbReference type="SAM" id="MobiDB-lite"/>
    </source>
</evidence>
<evidence type="ECO:0000313" key="3">
    <source>
        <dbReference type="EMBL" id="CAA7041797.1"/>
    </source>
</evidence>
<dbReference type="GO" id="GO:0005524">
    <property type="term" value="F:ATP binding"/>
    <property type="evidence" value="ECO:0007669"/>
    <property type="project" value="InterPro"/>
</dbReference>
<dbReference type="SUPFAM" id="SSF52540">
    <property type="entry name" value="P-loop containing nucleoside triphosphate hydrolases"/>
    <property type="match status" value="1"/>
</dbReference>
<proteinExistence type="predicted"/>
<organism evidence="3 4">
    <name type="scientific">Microthlaspi erraticum</name>
    <dbReference type="NCBI Taxonomy" id="1685480"/>
    <lineage>
        <taxon>Eukaryota</taxon>
        <taxon>Viridiplantae</taxon>
        <taxon>Streptophyta</taxon>
        <taxon>Embryophyta</taxon>
        <taxon>Tracheophyta</taxon>
        <taxon>Spermatophyta</taxon>
        <taxon>Magnoliopsida</taxon>
        <taxon>eudicotyledons</taxon>
        <taxon>Gunneridae</taxon>
        <taxon>Pentapetalae</taxon>
        <taxon>rosids</taxon>
        <taxon>malvids</taxon>
        <taxon>Brassicales</taxon>
        <taxon>Brassicaceae</taxon>
        <taxon>Coluteocarpeae</taxon>
        <taxon>Microthlaspi</taxon>
    </lineage>
</organism>
<dbReference type="PANTHER" id="PTHR14074">
    <property type="entry name" value="HELICASE WITH DEATH DOMAIN-RELATED"/>
    <property type="match status" value="1"/>
</dbReference>
<dbReference type="InterPro" id="IPR027417">
    <property type="entry name" value="P-loop_NTPase"/>
</dbReference>
<dbReference type="CDD" id="cd18034">
    <property type="entry name" value="DEXHc_dicer"/>
    <property type="match status" value="1"/>
</dbReference>
<dbReference type="InterPro" id="IPR051363">
    <property type="entry name" value="RLR_Helicase"/>
</dbReference>
<feature type="non-terminal residue" evidence="3">
    <location>
        <position position="317"/>
    </location>
</feature>
<dbReference type="InterPro" id="IPR011545">
    <property type="entry name" value="DEAD/DEAH_box_helicase_dom"/>
</dbReference>
<dbReference type="PANTHER" id="PTHR14074:SF16">
    <property type="entry name" value="ANTIVIRAL INNATE IMMUNE RESPONSE RECEPTOR RIG-I"/>
    <property type="match status" value="1"/>
</dbReference>
<dbReference type="AlphaFoldDB" id="A0A6D2JNU9"/>
<feature type="domain" description="Helicase ATP-binding" evidence="2">
    <location>
        <begin position="58"/>
        <end position="230"/>
    </location>
</feature>
<dbReference type="GO" id="GO:0005737">
    <property type="term" value="C:cytoplasm"/>
    <property type="evidence" value="ECO:0007669"/>
    <property type="project" value="TreeGrafter"/>
</dbReference>
<protein>
    <recommendedName>
        <fullName evidence="2">Helicase ATP-binding domain-containing protein</fullName>
    </recommendedName>
</protein>
<dbReference type="GO" id="GO:0003676">
    <property type="term" value="F:nucleic acid binding"/>
    <property type="evidence" value="ECO:0007669"/>
    <property type="project" value="InterPro"/>
</dbReference>
<dbReference type="EMBL" id="CACVBM020001251">
    <property type="protein sequence ID" value="CAA7041797.1"/>
    <property type="molecule type" value="Genomic_DNA"/>
</dbReference>
<dbReference type="SMART" id="SM00487">
    <property type="entry name" value="DEXDc"/>
    <property type="match status" value="1"/>
</dbReference>
<evidence type="ECO:0000313" key="4">
    <source>
        <dbReference type="Proteomes" id="UP000467841"/>
    </source>
</evidence>
<feature type="region of interest" description="Disordered" evidence="1">
    <location>
        <begin position="1"/>
        <end position="47"/>
    </location>
</feature>
<accession>A0A6D2JNU9</accession>
<dbReference type="Proteomes" id="UP000467841">
    <property type="component" value="Unassembled WGS sequence"/>
</dbReference>
<dbReference type="PROSITE" id="PS51192">
    <property type="entry name" value="HELICASE_ATP_BIND_1"/>
    <property type="match status" value="1"/>
</dbReference>
<dbReference type="Pfam" id="PF00270">
    <property type="entry name" value="DEAD"/>
    <property type="match status" value="1"/>
</dbReference>
<gene>
    <name evidence="3" type="ORF">MERR_LOCUS29032</name>
</gene>
<dbReference type="Gene3D" id="3.40.50.300">
    <property type="entry name" value="P-loop containing nucleotide triphosphate hydrolases"/>
    <property type="match status" value="1"/>
</dbReference>
<reference evidence="3" key="1">
    <citation type="submission" date="2020-01" db="EMBL/GenBank/DDBJ databases">
        <authorList>
            <person name="Mishra B."/>
        </authorList>
    </citation>
    <scope>NUCLEOTIDE SEQUENCE [LARGE SCALE GENOMIC DNA]</scope>
</reference>
<keyword evidence="4" id="KW-1185">Reference proteome</keyword>
<dbReference type="InterPro" id="IPR014001">
    <property type="entry name" value="Helicase_ATP-bd"/>
</dbReference>
<evidence type="ECO:0000259" key="2">
    <source>
        <dbReference type="PROSITE" id="PS51192"/>
    </source>
</evidence>
<comment type="caution">
    <text evidence="3">The sequence shown here is derived from an EMBL/GenBank/DDBJ whole genome shotgun (WGS) entry which is preliminary data.</text>
</comment>